<reference evidence="2" key="1">
    <citation type="submission" date="2020-03" db="EMBL/GenBank/DDBJ databases">
        <title>A transcriptome and proteome of the tick Rhipicephalus microplus shaped by the genetic composition of its hosts and developmental stage.</title>
        <authorList>
            <person name="Garcia G.R."/>
            <person name="Ribeiro J.M.C."/>
            <person name="Maruyama S.R."/>
            <person name="Gardinasse L.G."/>
            <person name="Nelson K."/>
            <person name="Ferreira B.R."/>
            <person name="Andrade T.G."/>
            <person name="Santos I.K.F.M."/>
        </authorList>
    </citation>
    <scope>NUCLEOTIDE SEQUENCE</scope>
    <source>
        <strain evidence="2">NSGR</strain>
        <tissue evidence="2">Salivary glands</tissue>
    </source>
</reference>
<proteinExistence type="predicted"/>
<evidence type="ECO:0000256" key="1">
    <source>
        <dbReference type="SAM" id="Phobius"/>
    </source>
</evidence>
<name>A0A6G5AFL3_RHIMP</name>
<keyword evidence="1" id="KW-1133">Transmembrane helix</keyword>
<keyword evidence="1" id="KW-0472">Membrane</keyword>
<feature type="transmembrane region" description="Helical" evidence="1">
    <location>
        <begin position="47"/>
        <end position="68"/>
    </location>
</feature>
<evidence type="ECO:0000313" key="2">
    <source>
        <dbReference type="EMBL" id="NIE49599.1"/>
    </source>
</evidence>
<dbReference type="AlphaFoldDB" id="A0A6G5AFL3"/>
<accession>A0A6G5AFL3</accession>
<sequence length="116" mass="13606">MGENFIMQKRKLALLQIIVCVFADSFFCLMADELERYEDMQKLCYWNHSWTVCLAACWTCHCTWLLLLCYSSHSAFEGSSRSGCIEKLCFWKVFIPMFNLKLLVLMRHGNKDSNSL</sequence>
<protein>
    <submittedName>
        <fullName evidence="2">Uncharacterized protein</fullName>
    </submittedName>
</protein>
<dbReference type="EMBL" id="GIKN01007326">
    <property type="protein sequence ID" value="NIE49599.1"/>
    <property type="molecule type" value="Transcribed_RNA"/>
</dbReference>
<keyword evidence="1" id="KW-0812">Transmembrane</keyword>
<organism evidence="2">
    <name type="scientific">Rhipicephalus microplus</name>
    <name type="common">Cattle tick</name>
    <name type="synonym">Boophilus microplus</name>
    <dbReference type="NCBI Taxonomy" id="6941"/>
    <lineage>
        <taxon>Eukaryota</taxon>
        <taxon>Metazoa</taxon>
        <taxon>Ecdysozoa</taxon>
        <taxon>Arthropoda</taxon>
        <taxon>Chelicerata</taxon>
        <taxon>Arachnida</taxon>
        <taxon>Acari</taxon>
        <taxon>Parasitiformes</taxon>
        <taxon>Ixodida</taxon>
        <taxon>Ixodoidea</taxon>
        <taxon>Ixodidae</taxon>
        <taxon>Rhipicephalinae</taxon>
        <taxon>Rhipicephalus</taxon>
        <taxon>Boophilus</taxon>
    </lineage>
</organism>